<accession>A0A7Y7AZQ7</accession>
<dbReference type="Pfam" id="PF19054">
    <property type="entry name" value="DUF5753"/>
    <property type="match status" value="1"/>
</dbReference>
<dbReference type="InterPro" id="IPR010982">
    <property type="entry name" value="Lambda_DNA-bd_dom_sf"/>
</dbReference>
<dbReference type="AlphaFoldDB" id="A0A7Y7AZQ7"/>
<dbReference type="SUPFAM" id="SSF47413">
    <property type="entry name" value="lambda repressor-like DNA-binding domains"/>
    <property type="match status" value="1"/>
</dbReference>
<feature type="domain" description="HTH cro/C1-type" evidence="1">
    <location>
        <begin position="18"/>
        <end position="74"/>
    </location>
</feature>
<dbReference type="PROSITE" id="PS50943">
    <property type="entry name" value="HTH_CROC1"/>
    <property type="match status" value="1"/>
</dbReference>
<name>A0A7Y7AZQ7_STRMO</name>
<keyword evidence="3" id="KW-1185">Reference proteome</keyword>
<gene>
    <name evidence="2" type="ORF">HG542_01350</name>
</gene>
<dbReference type="RefSeq" id="WP_171078096.1">
    <property type="nucleotide sequence ID" value="NZ_BNBU01000007.1"/>
</dbReference>
<reference evidence="2 3" key="1">
    <citation type="submission" date="2020-04" db="EMBL/GenBank/DDBJ databases">
        <title>Draft Genome Sequence of Streptomyces morookaense DSM 40503, an 8-azaguanine-producing strain.</title>
        <authorList>
            <person name="Qi J."/>
            <person name="Gao J.-M."/>
        </authorList>
    </citation>
    <scope>NUCLEOTIDE SEQUENCE [LARGE SCALE GENOMIC DNA]</scope>
    <source>
        <strain evidence="2 3">DSM 40503</strain>
    </source>
</reference>
<dbReference type="Gene3D" id="1.10.260.40">
    <property type="entry name" value="lambda repressor-like DNA-binding domains"/>
    <property type="match status" value="1"/>
</dbReference>
<dbReference type="InterPro" id="IPR043917">
    <property type="entry name" value="DUF5753"/>
</dbReference>
<dbReference type="InterPro" id="IPR001387">
    <property type="entry name" value="Cro/C1-type_HTH"/>
</dbReference>
<dbReference type="Pfam" id="PF13560">
    <property type="entry name" value="HTH_31"/>
    <property type="match status" value="1"/>
</dbReference>
<dbReference type="CDD" id="cd00093">
    <property type="entry name" value="HTH_XRE"/>
    <property type="match status" value="1"/>
</dbReference>
<sequence length="290" mass="33369">MAVKTGPTIRRVQLGKELKRLRERAGMSLVQAVEGLAFSDTKLWRVERGMTSLDKLSDLRSLCERYGVEDEEDVDFLVRIQRESLSRDWWVPYRHVMPSGMVMFVGLERDARRLRGWQPNVVYGLLQSEGYARALFETAKPVEETTTEFVERNVQIRMDRKELITRTQSPVELWAIMSEGALRQVVGDAGVMREQYRLIAELAKLDNVTVQIMPWDTPAYRATNNFVLMDFDPPLPSVVHIDDAKSVNLVDKQSEIWKHTRRFDAMCAGALGPGETPKFLERLAREQGRQ</sequence>
<dbReference type="GO" id="GO:0003677">
    <property type="term" value="F:DNA binding"/>
    <property type="evidence" value="ECO:0007669"/>
    <property type="project" value="InterPro"/>
</dbReference>
<evidence type="ECO:0000259" key="1">
    <source>
        <dbReference type="PROSITE" id="PS50943"/>
    </source>
</evidence>
<organism evidence="2 3">
    <name type="scientific">Streptomyces morookaense</name>
    <name type="common">Streptoverticillium morookaense</name>
    <dbReference type="NCBI Taxonomy" id="1970"/>
    <lineage>
        <taxon>Bacteria</taxon>
        <taxon>Bacillati</taxon>
        <taxon>Actinomycetota</taxon>
        <taxon>Actinomycetes</taxon>
        <taxon>Kitasatosporales</taxon>
        <taxon>Streptomycetaceae</taxon>
        <taxon>Streptomyces</taxon>
    </lineage>
</organism>
<proteinExistence type="predicted"/>
<comment type="caution">
    <text evidence="2">The sequence shown here is derived from an EMBL/GenBank/DDBJ whole genome shotgun (WGS) entry which is preliminary data.</text>
</comment>
<evidence type="ECO:0000313" key="2">
    <source>
        <dbReference type="EMBL" id="NVK76302.1"/>
    </source>
</evidence>
<dbReference type="EMBL" id="JABBXF010000002">
    <property type="protein sequence ID" value="NVK76302.1"/>
    <property type="molecule type" value="Genomic_DNA"/>
</dbReference>
<evidence type="ECO:0000313" key="3">
    <source>
        <dbReference type="Proteomes" id="UP000587462"/>
    </source>
</evidence>
<protein>
    <submittedName>
        <fullName evidence="2">Helix-turn-helix domain-containing protein</fullName>
    </submittedName>
</protein>
<dbReference type="Proteomes" id="UP000587462">
    <property type="component" value="Unassembled WGS sequence"/>
</dbReference>